<proteinExistence type="predicted"/>
<evidence type="ECO:0000313" key="1">
    <source>
        <dbReference type="EMBL" id="MCA9389939.1"/>
    </source>
</evidence>
<dbReference type="Gene3D" id="2.40.30.100">
    <property type="entry name" value="AF2212/PG0164-like"/>
    <property type="match status" value="1"/>
</dbReference>
<organism evidence="1 2">
    <name type="scientific">candidate division WWE3 bacterium</name>
    <dbReference type="NCBI Taxonomy" id="2053526"/>
    <lineage>
        <taxon>Bacteria</taxon>
        <taxon>Katanobacteria</taxon>
    </lineage>
</organism>
<reference evidence="1" key="2">
    <citation type="journal article" date="2021" name="Microbiome">
        <title>Successional dynamics and alternative stable states in a saline activated sludge microbial community over 9 years.</title>
        <authorList>
            <person name="Wang Y."/>
            <person name="Ye J."/>
            <person name="Ju F."/>
            <person name="Liu L."/>
            <person name="Boyd J.A."/>
            <person name="Deng Y."/>
            <person name="Parks D.H."/>
            <person name="Jiang X."/>
            <person name="Yin X."/>
            <person name="Woodcroft B.J."/>
            <person name="Tyson G.W."/>
            <person name="Hugenholtz P."/>
            <person name="Polz M.F."/>
            <person name="Zhang T."/>
        </authorList>
    </citation>
    <scope>NUCLEOTIDE SEQUENCE</scope>
    <source>
        <strain evidence="1">HKST-UBA01</strain>
    </source>
</reference>
<dbReference type="SUPFAM" id="SSF141694">
    <property type="entry name" value="AF2212/PG0164-like"/>
    <property type="match status" value="1"/>
</dbReference>
<gene>
    <name evidence="1" type="ORF">KC571_00895</name>
</gene>
<evidence type="ECO:0000313" key="2">
    <source>
        <dbReference type="Proteomes" id="UP000701698"/>
    </source>
</evidence>
<dbReference type="Pfam" id="PF08922">
    <property type="entry name" value="DUF1905"/>
    <property type="match status" value="1"/>
</dbReference>
<dbReference type="EMBL" id="JAGQKX010000012">
    <property type="protein sequence ID" value="MCA9389939.1"/>
    <property type="molecule type" value="Genomic_DNA"/>
</dbReference>
<dbReference type="Proteomes" id="UP000701698">
    <property type="component" value="Unassembled WGS sequence"/>
</dbReference>
<dbReference type="AlphaFoldDB" id="A0A955LGH9"/>
<sequence length="97" mass="10925">MTYRFDSEVWLYPGNAAWHFATVPQEVSEEIKNMHGHMSRGFGSIRVTVTIGVTTWQTSIFPDKKSGTYLLPLKAEVRKLEGLSVGDDITLNLEIPL</sequence>
<dbReference type="InterPro" id="IPR037079">
    <property type="entry name" value="AF2212/PG0164-like_sf"/>
</dbReference>
<reference evidence="1" key="1">
    <citation type="submission" date="2020-04" db="EMBL/GenBank/DDBJ databases">
        <authorList>
            <person name="Zhang T."/>
        </authorList>
    </citation>
    <scope>NUCLEOTIDE SEQUENCE</scope>
    <source>
        <strain evidence="1">HKST-UBA01</strain>
    </source>
</reference>
<protein>
    <submittedName>
        <fullName evidence="1">DUF1905 domain-containing protein</fullName>
    </submittedName>
</protein>
<dbReference type="InterPro" id="IPR015018">
    <property type="entry name" value="DUF1905"/>
</dbReference>
<comment type="caution">
    <text evidence="1">The sequence shown here is derived from an EMBL/GenBank/DDBJ whole genome shotgun (WGS) entry which is preliminary data.</text>
</comment>
<accession>A0A955LGH9</accession>
<name>A0A955LGH9_UNCKA</name>